<keyword evidence="4" id="KW-0067">ATP-binding</keyword>
<keyword evidence="3" id="KW-0547">Nucleotide-binding</keyword>
<dbReference type="InterPro" id="IPR003439">
    <property type="entry name" value="ABC_transporter-like_ATP-bd"/>
</dbReference>
<dbReference type="CDD" id="cd03230">
    <property type="entry name" value="ABC_DR_subfamily_A"/>
    <property type="match status" value="1"/>
</dbReference>
<evidence type="ECO:0000256" key="2">
    <source>
        <dbReference type="ARBA" id="ARBA00022448"/>
    </source>
</evidence>
<proteinExistence type="inferred from homology"/>
<dbReference type="AlphaFoldDB" id="W0GM05"/>
<dbReference type="Proteomes" id="UP000019260">
    <property type="component" value="Chromosome"/>
</dbReference>
<evidence type="ECO:0000313" key="7">
    <source>
        <dbReference type="Proteomes" id="UP000019260"/>
    </source>
</evidence>
<dbReference type="EMBL" id="CP006720">
    <property type="protein sequence ID" value="AHI58287.1"/>
    <property type="molecule type" value="Genomic_DNA"/>
</dbReference>
<keyword evidence="7" id="KW-1185">Reference proteome</keyword>
<dbReference type="KEGG" id="smia:P344_04825"/>
<comment type="similarity">
    <text evidence="1">Belongs to the ABC transporter superfamily.</text>
</comment>
<dbReference type="PROSITE" id="PS50893">
    <property type="entry name" value="ABC_TRANSPORTER_2"/>
    <property type="match status" value="1"/>
</dbReference>
<dbReference type="Pfam" id="PF00005">
    <property type="entry name" value="ABC_tran"/>
    <property type="match status" value="1"/>
</dbReference>
<dbReference type="RefSeq" id="WP_025317557.1">
    <property type="nucleotide sequence ID" value="NZ_CP002082.1"/>
</dbReference>
<dbReference type="KEGG" id="smir:SMM_0803"/>
<dbReference type="Gene3D" id="3.40.50.300">
    <property type="entry name" value="P-loop containing nucleotide triphosphate hydrolases"/>
    <property type="match status" value="1"/>
</dbReference>
<evidence type="ECO:0000256" key="3">
    <source>
        <dbReference type="ARBA" id="ARBA00022741"/>
    </source>
</evidence>
<dbReference type="PATRIC" id="fig|838561.3.peg.926"/>
<name>W0GM05_9MOLU</name>
<dbReference type="InterPro" id="IPR003593">
    <property type="entry name" value="AAA+_ATPase"/>
</dbReference>
<dbReference type="eggNOG" id="COG1131">
    <property type="taxonomic scope" value="Bacteria"/>
</dbReference>
<evidence type="ECO:0000256" key="1">
    <source>
        <dbReference type="ARBA" id="ARBA00005417"/>
    </source>
</evidence>
<dbReference type="InterPro" id="IPR027417">
    <property type="entry name" value="P-loop_NTPase"/>
</dbReference>
<dbReference type="OrthoDB" id="388394at2"/>
<accession>W0GM05</accession>
<feature type="domain" description="ABC transporter" evidence="5">
    <location>
        <begin position="2"/>
        <end position="225"/>
    </location>
</feature>
<gene>
    <name evidence="6" type="ORF">P344_04825</name>
</gene>
<evidence type="ECO:0000259" key="5">
    <source>
        <dbReference type="PROSITE" id="PS50893"/>
    </source>
</evidence>
<dbReference type="HOGENOM" id="CLU_000604_1_2_14"/>
<dbReference type="STRING" id="838561.P344_04825"/>
<dbReference type="GO" id="GO:0005524">
    <property type="term" value="F:ATP binding"/>
    <property type="evidence" value="ECO:0007669"/>
    <property type="project" value="UniProtKB-KW"/>
</dbReference>
<dbReference type="SUPFAM" id="SSF52540">
    <property type="entry name" value="P-loop containing nucleoside triphosphate hydrolases"/>
    <property type="match status" value="1"/>
</dbReference>
<dbReference type="PANTHER" id="PTHR42711:SF5">
    <property type="entry name" value="ABC TRANSPORTER ATP-BINDING PROTEIN NATA"/>
    <property type="match status" value="1"/>
</dbReference>
<dbReference type="SMART" id="SM00382">
    <property type="entry name" value="AAA"/>
    <property type="match status" value="1"/>
</dbReference>
<reference evidence="6 7" key="1">
    <citation type="submission" date="2013-09" db="EMBL/GenBank/DDBJ databases">
        <title>Complete genome sequence of Spiroplasma mirum suckling mouse cataract agent.</title>
        <authorList>
            <person name="Landry C.A."/>
            <person name="Bastian F.O."/>
            <person name="Thune R.L."/>
        </authorList>
    </citation>
    <scope>NUCLEOTIDE SEQUENCE [LARGE SCALE GENOMIC DNA]</scope>
    <source>
        <strain evidence="6 7">SMCA</strain>
    </source>
</reference>
<keyword evidence="2" id="KW-0813">Transport</keyword>
<protein>
    <recommendedName>
        <fullName evidence="5">ABC transporter domain-containing protein</fullName>
    </recommendedName>
</protein>
<dbReference type="GO" id="GO:0016887">
    <property type="term" value="F:ATP hydrolysis activity"/>
    <property type="evidence" value="ECO:0007669"/>
    <property type="project" value="InterPro"/>
</dbReference>
<evidence type="ECO:0000256" key="4">
    <source>
        <dbReference type="ARBA" id="ARBA00022840"/>
    </source>
</evidence>
<dbReference type="InterPro" id="IPR050763">
    <property type="entry name" value="ABC_transporter_ATP-binding"/>
</dbReference>
<organism evidence="6 7">
    <name type="scientific">Spiroplasma mirum ATCC 29335</name>
    <dbReference type="NCBI Taxonomy" id="838561"/>
    <lineage>
        <taxon>Bacteria</taxon>
        <taxon>Bacillati</taxon>
        <taxon>Mycoplasmatota</taxon>
        <taxon>Mollicutes</taxon>
        <taxon>Entomoplasmatales</taxon>
        <taxon>Spiroplasmataceae</taxon>
        <taxon>Spiroplasma</taxon>
    </lineage>
</organism>
<evidence type="ECO:0000313" key="6">
    <source>
        <dbReference type="EMBL" id="AHI58287.1"/>
    </source>
</evidence>
<sequence length="235" mass="26795">MIILENISKSYGKKEVLKNINLKIADSESVAILGSNGSGKTTLVEIISGVLKPNNGHVYFIDHNNEKVHKKIGIQFQDGYWPAGTTPMDLIKFYKGKGYLTTVEGQQLIDAFELKNILKKDIASLSGGQRQRFNCFLSILNDPEILVLDELITGLDLKMQIKLVNFFKEWKQLKKINLLIVSHTPEEVEMLCDRVIILKDGLVYLNQNIDTILQEFGTLRKMLIKYFEKEVGYEE</sequence>
<dbReference type="PANTHER" id="PTHR42711">
    <property type="entry name" value="ABC TRANSPORTER ATP-BINDING PROTEIN"/>
    <property type="match status" value="1"/>
</dbReference>